<gene>
    <name evidence="2" type="ordered locus">Os01g0649950</name>
    <name evidence="2" type="ORF">OSNPB_010649950</name>
</gene>
<dbReference type="Proteomes" id="UP000059680">
    <property type="component" value="Chromosome 1"/>
</dbReference>
<dbReference type="EMBL" id="AP014957">
    <property type="protein sequence ID" value="BAS73434.1"/>
    <property type="molecule type" value="Genomic_DNA"/>
</dbReference>
<evidence type="ECO:0000313" key="3">
    <source>
        <dbReference type="Proteomes" id="UP000059680"/>
    </source>
</evidence>
<reference evidence="3" key="1">
    <citation type="journal article" date="2005" name="Nature">
        <title>The map-based sequence of the rice genome.</title>
        <authorList>
            <consortium name="International rice genome sequencing project (IRGSP)"/>
            <person name="Matsumoto T."/>
            <person name="Wu J."/>
            <person name="Kanamori H."/>
            <person name="Katayose Y."/>
            <person name="Fujisawa M."/>
            <person name="Namiki N."/>
            <person name="Mizuno H."/>
            <person name="Yamamoto K."/>
            <person name="Antonio B.A."/>
            <person name="Baba T."/>
            <person name="Sakata K."/>
            <person name="Nagamura Y."/>
            <person name="Aoki H."/>
            <person name="Arikawa K."/>
            <person name="Arita K."/>
            <person name="Bito T."/>
            <person name="Chiden Y."/>
            <person name="Fujitsuka N."/>
            <person name="Fukunaka R."/>
            <person name="Hamada M."/>
            <person name="Harada C."/>
            <person name="Hayashi A."/>
            <person name="Hijishita S."/>
            <person name="Honda M."/>
            <person name="Hosokawa S."/>
            <person name="Ichikawa Y."/>
            <person name="Idonuma A."/>
            <person name="Iijima M."/>
            <person name="Ikeda M."/>
            <person name="Ikeno M."/>
            <person name="Ito K."/>
            <person name="Ito S."/>
            <person name="Ito T."/>
            <person name="Ito Y."/>
            <person name="Ito Y."/>
            <person name="Iwabuchi A."/>
            <person name="Kamiya K."/>
            <person name="Karasawa W."/>
            <person name="Kurita K."/>
            <person name="Katagiri S."/>
            <person name="Kikuta A."/>
            <person name="Kobayashi H."/>
            <person name="Kobayashi N."/>
            <person name="Machita K."/>
            <person name="Maehara T."/>
            <person name="Masukawa M."/>
            <person name="Mizubayashi T."/>
            <person name="Mukai Y."/>
            <person name="Nagasaki H."/>
            <person name="Nagata Y."/>
            <person name="Naito S."/>
            <person name="Nakashima M."/>
            <person name="Nakama Y."/>
            <person name="Nakamichi Y."/>
            <person name="Nakamura M."/>
            <person name="Meguro A."/>
            <person name="Negishi M."/>
            <person name="Ohta I."/>
            <person name="Ohta T."/>
            <person name="Okamoto M."/>
            <person name="Ono N."/>
            <person name="Saji S."/>
            <person name="Sakaguchi M."/>
            <person name="Sakai K."/>
            <person name="Shibata M."/>
            <person name="Shimokawa T."/>
            <person name="Song J."/>
            <person name="Takazaki Y."/>
            <person name="Terasawa K."/>
            <person name="Tsugane M."/>
            <person name="Tsuji K."/>
            <person name="Ueda S."/>
            <person name="Waki K."/>
            <person name="Yamagata H."/>
            <person name="Yamamoto M."/>
            <person name="Yamamoto S."/>
            <person name="Yamane H."/>
            <person name="Yoshiki S."/>
            <person name="Yoshihara R."/>
            <person name="Yukawa K."/>
            <person name="Zhong H."/>
            <person name="Yano M."/>
            <person name="Yuan Q."/>
            <person name="Ouyang S."/>
            <person name="Liu J."/>
            <person name="Jones K.M."/>
            <person name="Gansberger K."/>
            <person name="Moffat K."/>
            <person name="Hill J."/>
            <person name="Bera J."/>
            <person name="Fadrosh D."/>
            <person name="Jin S."/>
            <person name="Johri S."/>
            <person name="Kim M."/>
            <person name="Overton L."/>
            <person name="Reardon M."/>
            <person name="Tsitrin T."/>
            <person name="Vuong H."/>
            <person name="Weaver B."/>
            <person name="Ciecko A."/>
            <person name="Tallon L."/>
            <person name="Jackson J."/>
            <person name="Pai G."/>
            <person name="Aken S.V."/>
            <person name="Utterback T."/>
            <person name="Reidmuller S."/>
            <person name="Feldblyum T."/>
            <person name="Hsiao J."/>
            <person name="Zismann V."/>
            <person name="Iobst S."/>
            <person name="de Vazeille A.R."/>
            <person name="Buell C.R."/>
            <person name="Ying K."/>
            <person name="Li Y."/>
            <person name="Lu T."/>
            <person name="Huang Y."/>
            <person name="Zhao Q."/>
            <person name="Feng Q."/>
            <person name="Zhang L."/>
            <person name="Zhu J."/>
            <person name="Weng Q."/>
            <person name="Mu J."/>
            <person name="Lu Y."/>
            <person name="Fan D."/>
            <person name="Liu Y."/>
            <person name="Guan J."/>
            <person name="Zhang Y."/>
            <person name="Yu S."/>
            <person name="Liu X."/>
            <person name="Zhang Y."/>
            <person name="Hong G."/>
            <person name="Han B."/>
            <person name="Choisne N."/>
            <person name="Demange N."/>
            <person name="Orjeda G."/>
            <person name="Samain S."/>
            <person name="Cattolico L."/>
            <person name="Pelletier E."/>
            <person name="Couloux A."/>
            <person name="Segurens B."/>
            <person name="Wincker P."/>
            <person name="D'Hont A."/>
            <person name="Scarpelli C."/>
            <person name="Weissenbach J."/>
            <person name="Salanoubat M."/>
            <person name="Quetier F."/>
            <person name="Yu Y."/>
            <person name="Kim H.R."/>
            <person name="Rambo T."/>
            <person name="Currie J."/>
            <person name="Collura K."/>
            <person name="Luo M."/>
            <person name="Yang T."/>
            <person name="Ammiraju J.S.S."/>
            <person name="Engler F."/>
            <person name="Soderlund C."/>
            <person name="Wing R.A."/>
            <person name="Palmer L.E."/>
            <person name="de la Bastide M."/>
            <person name="Spiegel L."/>
            <person name="Nascimento L."/>
            <person name="Zutavern T."/>
            <person name="O'Shaughnessy A."/>
            <person name="Dike S."/>
            <person name="Dedhia N."/>
            <person name="Preston R."/>
            <person name="Balija V."/>
            <person name="McCombie W.R."/>
            <person name="Chow T."/>
            <person name="Chen H."/>
            <person name="Chung M."/>
            <person name="Chen C."/>
            <person name="Shaw J."/>
            <person name="Wu H."/>
            <person name="Hsiao K."/>
            <person name="Chao Y."/>
            <person name="Chu M."/>
            <person name="Cheng C."/>
            <person name="Hour A."/>
            <person name="Lee P."/>
            <person name="Lin S."/>
            <person name="Lin Y."/>
            <person name="Liou J."/>
            <person name="Liu S."/>
            <person name="Hsing Y."/>
            <person name="Raghuvanshi S."/>
            <person name="Mohanty A."/>
            <person name="Bharti A.K."/>
            <person name="Gaur A."/>
            <person name="Gupta V."/>
            <person name="Kumar D."/>
            <person name="Ravi V."/>
            <person name="Vij S."/>
            <person name="Kapur A."/>
            <person name="Khurana P."/>
            <person name="Khurana P."/>
            <person name="Khurana J.P."/>
            <person name="Tyagi A.K."/>
            <person name="Gaikwad K."/>
            <person name="Singh A."/>
            <person name="Dalal V."/>
            <person name="Srivastava S."/>
            <person name="Dixit A."/>
            <person name="Pal A.K."/>
            <person name="Ghazi I.A."/>
            <person name="Yadav M."/>
            <person name="Pandit A."/>
            <person name="Bhargava A."/>
            <person name="Sureshbabu K."/>
            <person name="Batra K."/>
            <person name="Sharma T.R."/>
            <person name="Mohapatra T."/>
            <person name="Singh N.K."/>
            <person name="Messing J."/>
            <person name="Nelson A.B."/>
            <person name="Fuks G."/>
            <person name="Kavchok S."/>
            <person name="Keizer G."/>
            <person name="Linton E."/>
            <person name="Llaca V."/>
            <person name="Song R."/>
            <person name="Tanyolac B."/>
            <person name="Young S."/>
            <person name="Ho-Il K."/>
            <person name="Hahn J.H."/>
            <person name="Sangsakoo G."/>
            <person name="Vanavichit A."/>
            <person name="de Mattos Luiz.A.T."/>
            <person name="Zimmer P.D."/>
            <person name="Malone G."/>
            <person name="Dellagostin O."/>
            <person name="de Oliveira A.C."/>
            <person name="Bevan M."/>
            <person name="Bancroft I."/>
            <person name="Minx P."/>
            <person name="Cordum H."/>
            <person name="Wilson R."/>
            <person name="Cheng Z."/>
            <person name="Jin W."/>
            <person name="Jiang J."/>
            <person name="Leong S.A."/>
            <person name="Iwama H."/>
            <person name="Gojobori T."/>
            <person name="Itoh T."/>
            <person name="Niimura Y."/>
            <person name="Fujii Y."/>
            <person name="Habara T."/>
            <person name="Sakai H."/>
            <person name="Sato Y."/>
            <person name="Wilson G."/>
            <person name="Kumar K."/>
            <person name="McCouch S."/>
            <person name="Juretic N."/>
            <person name="Hoen D."/>
            <person name="Wright S."/>
            <person name="Bruskiewich R."/>
            <person name="Bureau T."/>
            <person name="Miyao A."/>
            <person name="Hirochika H."/>
            <person name="Nishikawa T."/>
            <person name="Kadowaki K."/>
            <person name="Sugiura M."/>
            <person name="Burr B."/>
            <person name="Sasaki T."/>
        </authorList>
    </citation>
    <scope>NUCLEOTIDE SEQUENCE [LARGE SCALE GENOMIC DNA]</scope>
    <source>
        <strain evidence="3">cv. Nipponbare</strain>
    </source>
</reference>
<dbReference type="Gramene" id="Os01t0649950-00">
    <property type="protein sequence ID" value="Os01t0649950-00"/>
    <property type="gene ID" value="Os01g0649950"/>
</dbReference>
<evidence type="ECO:0000313" key="2">
    <source>
        <dbReference type="EMBL" id="BAS73434.1"/>
    </source>
</evidence>
<feature type="non-terminal residue" evidence="2">
    <location>
        <position position="124"/>
    </location>
</feature>
<organism evidence="2 3">
    <name type="scientific">Oryza sativa subsp. japonica</name>
    <name type="common">Rice</name>
    <dbReference type="NCBI Taxonomy" id="39947"/>
    <lineage>
        <taxon>Eukaryota</taxon>
        <taxon>Viridiplantae</taxon>
        <taxon>Streptophyta</taxon>
        <taxon>Embryophyta</taxon>
        <taxon>Tracheophyta</taxon>
        <taxon>Spermatophyta</taxon>
        <taxon>Magnoliopsida</taxon>
        <taxon>Liliopsida</taxon>
        <taxon>Poales</taxon>
        <taxon>Poaceae</taxon>
        <taxon>BOP clade</taxon>
        <taxon>Oryzoideae</taxon>
        <taxon>Oryzeae</taxon>
        <taxon>Oryzinae</taxon>
        <taxon>Oryza</taxon>
        <taxon>Oryza sativa</taxon>
    </lineage>
</organism>
<protein>
    <submittedName>
        <fullName evidence="2">Os01g0649950 protein</fullName>
    </submittedName>
</protein>
<sequence>RTNEVDDEAAVGGAAGGAVEEGLAVGWPQRGPAGVVAVEESDVAGVCKRVPEAEHARIARRRQCLARSGGAEAMTTAMMAGRFGAARQHGWQARAGAAEADGGSDQAVGHHGTRAREATGGAAV</sequence>
<name>A0A0P0V5X4_ORYSJ</name>
<proteinExistence type="predicted"/>
<feature type="region of interest" description="Disordered" evidence="1">
    <location>
        <begin position="94"/>
        <end position="124"/>
    </location>
</feature>
<dbReference type="AlphaFoldDB" id="A0A0P0V5X4"/>
<keyword evidence="3" id="KW-1185">Reference proteome</keyword>
<dbReference type="PaxDb" id="39947-A0A0P0V5X4"/>
<reference evidence="2 3" key="2">
    <citation type="journal article" date="2013" name="Plant Cell Physiol.">
        <title>Rice Annotation Project Database (RAP-DB): an integrative and interactive database for rice genomics.</title>
        <authorList>
            <person name="Sakai H."/>
            <person name="Lee S.S."/>
            <person name="Tanaka T."/>
            <person name="Numa H."/>
            <person name="Kim J."/>
            <person name="Kawahara Y."/>
            <person name="Wakimoto H."/>
            <person name="Yang C.C."/>
            <person name="Iwamoto M."/>
            <person name="Abe T."/>
            <person name="Yamada Y."/>
            <person name="Muto A."/>
            <person name="Inokuchi H."/>
            <person name="Ikemura T."/>
            <person name="Matsumoto T."/>
            <person name="Sasaki T."/>
            <person name="Itoh T."/>
        </authorList>
    </citation>
    <scope>NUCLEOTIDE SEQUENCE [LARGE SCALE GENOMIC DNA]</scope>
    <source>
        <strain evidence="3">cv. Nipponbare</strain>
    </source>
</reference>
<dbReference type="InParanoid" id="A0A0P0V5X4"/>
<reference evidence="2 3" key="3">
    <citation type="journal article" date="2013" name="Rice">
        <title>Improvement of the Oryza sativa Nipponbare reference genome using next generation sequence and optical map data.</title>
        <authorList>
            <person name="Kawahara Y."/>
            <person name="de la Bastide M."/>
            <person name="Hamilton J.P."/>
            <person name="Kanamori H."/>
            <person name="McCombie W.R."/>
            <person name="Ouyang S."/>
            <person name="Schwartz D.C."/>
            <person name="Tanaka T."/>
            <person name="Wu J."/>
            <person name="Zhou S."/>
            <person name="Childs K.L."/>
            <person name="Davidson R.M."/>
            <person name="Lin H."/>
            <person name="Quesada-Ocampo L."/>
            <person name="Vaillancourt B."/>
            <person name="Sakai H."/>
            <person name="Lee S.S."/>
            <person name="Kim J."/>
            <person name="Numa H."/>
            <person name="Itoh T."/>
            <person name="Buell C.R."/>
            <person name="Matsumoto T."/>
        </authorList>
    </citation>
    <scope>NUCLEOTIDE SEQUENCE [LARGE SCALE GENOMIC DNA]</scope>
    <source>
        <strain evidence="3">cv. Nipponbare</strain>
    </source>
</reference>
<accession>A0A0P0V5X4</accession>
<evidence type="ECO:0000256" key="1">
    <source>
        <dbReference type="SAM" id="MobiDB-lite"/>
    </source>
</evidence>